<dbReference type="Pfam" id="PF25177">
    <property type="entry name" value="Talin_VBS2"/>
    <property type="match status" value="1"/>
</dbReference>
<dbReference type="InterPro" id="IPR035964">
    <property type="entry name" value="I/LWEQ_dom_sf"/>
</dbReference>
<sequence>MSTILQQQFNRVGRVEHGSVALPGIIRSGSIGGPDNTFNMGTMPSAQQQITTGQMHRGHMPPLSLAQQALMGTINTSMQAVQQAQADLGEVDNLPPLGQDMASRVWVQNKVDESKHEIHSQVDAITAGTASVVNLTAGDPTDTDYTAVGCAITTISSNLTEMSRGVKLLAALVEDQVGSGQNLMGAARTLTGAVSDLLRSVEPAAGEPRQTVLTAAGSIGQASGDLLRHMGEGETDERFQDILMSLAKAVANAAAMMVLKAKNVAQVAEDTVLQNRVIAAATRCALSTSQLVACTKVVSPTISSPVCQEQLVEAGKLVDRSVESCVKACLAATDEGELLKQVGAAANTVSQALSDLLQHVRHYASCGEPIGRYDQATDTIMTVTESIFTSMGDAGEMVRQARVLAQATSDLVNAMRSDAEAEVDVDNSKKLLAAAKLLADATARMVEAAKGAAAYPENEDQQQRLREAAEGLRVATNAAAQNAIKKKLVNRLEIAAKQAAAAATQTIAAAQNAAASNKNTASHQQLVHSCKAVADHIPQLVQGMRSNQAQPEELSSQLALIMASQSFLQPGSKMVTSAKSTVPTVTDQAAAMQLGQCAKNLATCLAELRTATQKAHEACGPLEIDYALNAVQTLRSELQDARMAAHDGQLKPLPGESLEKCAQDLGSTSKAVGSSMAQLLTCAAQGNEHYTGVAARETAQALRTLAQAARGVAASTKEPQSAAAMLDSAQYVMEGSAMLIHEAHQALVSPGDAESQQRLAQVARAVSHSLNNCVNCLPGQKDVDMALRSIGEASKKLLVDTLPTCSKSFQEAQSELNHTAAELNHSAGDVVHSSRGTSSQLAMASGKFSEDFDEFLDTGIEMAGHTQDQIEVIGNLKNISMASSKLLLAAKSLSVDPGAANAKNLLAAAARTVTESINQLITLCTQQAPGQKECDNALRELEAVRGLLDNPSEPVSELSYFDCIESVMENSKTLSESALQMLYAAKEGGGNPKAAHTHDAIAEAVQLMKEAVDDIMVTLNEAASEGGMVGGMVEAIAEAMGRLNEGTPPEPEGSFVDYQTTMVKYSKAIAITTQEMMTKSVTCPEELGGLASQVTVDYSQLAHQGRLAAATAEPEEVGFQIKTRVQELGHGCIYLVQKAGALQMSPTDSFSKRELIECARGVTEKVSMVLSALQAGNKGTQACITAASTVSGIIADLDTTIMFASAGTLNPENEESFADHRESILKTAKALVEDTKRLVSGAASSQDRLAQAAQSSANTITMLTDVVKLGATSMGSDDPETQVVLINAVRDVAKALAELIGATKCAAGKPADDPSMYQLKSAAKVMVTNVTSLLKTVKAVEDEATRGTRALEATIECMHITILYF</sequence>
<comment type="subcellular location">
    <subcellularLocation>
        <location evidence="1">Cytoplasm</location>
    </subcellularLocation>
</comment>
<dbReference type="InterPro" id="IPR036723">
    <property type="entry name" value="Alpha-catenin/vinculin-like_sf"/>
</dbReference>
<dbReference type="Pfam" id="PF09141">
    <property type="entry name" value="Talin_middle"/>
    <property type="match status" value="1"/>
</dbReference>
<evidence type="ECO:0000259" key="7">
    <source>
        <dbReference type="Pfam" id="PF21896"/>
    </source>
</evidence>
<feature type="domain" description="Talin R4" evidence="5">
    <location>
        <begin position="491"/>
        <end position="615"/>
    </location>
</feature>
<dbReference type="Ensembl" id="ENSHHUT00000060412.1">
    <property type="protein sequence ID" value="ENSHHUP00000058411.1"/>
    <property type="gene ID" value="ENSHHUG00000034048.1"/>
</dbReference>
<evidence type="ECO:0000259" key="8">
    <source>
        <dbReference type="Pfam" id="PF25177"/>
    </source>
</evidence>
<evidence type="ECO:0000259" key="4">
    <source>
        <dbReference type="Pfam" id="PF09141"/>
    </source>
</evidence>
<dbReference type="InterPro" id="IPR015224">
    <property type="entry name" value="Talin_cent"/>
</dbReference>
<evidence type="ECO:0000259" key="5">
    <source>
        <dbReference type="Pfam" id="PF21692"/>
    </source>
</evidence>
<reference evidence="9" key="3">
    <citation type="submission" date="2025-09" db="UniProtKB">
        <authorList>
            <consortium name="Ensembl"/>
        </authorList>
    </citation>
    <scope>IDENTIFICATION</scope>
</reference>
<dbReference type="SUPFAM" id="SSF109885">
    <property type="entry name" value="I/LWEQ domain"/>
    <property type="match status" value="2"/>
</dbReference>
<dbReference type="GO" id="GO:0098609">
    <property type="term" value="P:cell-cell adhesion"/>
    <property type="evidence" value="ECO:0007669"/>
    <property type="project" value="TreeGrafter"/>
</dbReference>
<protein>
    <submittedName>
        <fullName evidence="9">Talin 2</fullName>
    </submittedName>
</protein>
<dbReference type="PANTHER" id="PTHR19981:SF34">
    <property type="entry name" value="TALIN-2"/>
    <property type="match status" value="1"/>
</dbReference>
<dbReference type="PANTHER" id="PTHR19981">
    <property type="entry name" value="TALIN"/>
    <property type="match status" value="1"/>
</dbReference>
<dbReference type="SUPFAM" id="SSF109880">
    <property type="entry name" value="A middle domain of Talin 1"/>
    <property type="match status" value="1"/>
</dbReference>
<dbReference type="GeneTree" id="ENSGT00940000154699"/>
<evidence type="ECO:0000259" key="3">
    <source>
        <dbReference type="Pfam" id="PF08913"/>
    </source>
</evidence>
<dbReference type="Pfam" id="PF21692">
    <property type="entry name" value="Talin_R4"/>
    <property type="match status" value="1"/>
</dbReference>
<feature type="domain" description="Talin 1-like rod-segment" evidence="6">
    <location>
        <begin position="966"/>
        <end position="1027"/>
    </location>
</feature>
<dbReference type="GO" id="GO:0005925">
    <property type="term" value="C:focal adhesion"/>
    <property type="evidence" value="ECO:0007669"/>
    <property type="project" value="InterPro"/>
</dbReference>
<dbReference type="GO" id="GO:0005200">
    <property type="term" value="F:structural constituent of cytoskeleton"/>
    <property type="evidence" value="ECO:0007669"/>
    <property type="project" value="InterPro"/>
</dbReference>
<feature type="domain" description="Talin-1/2 VBS2" evidence="8">
    <location>
        <begin position="369"/>
        <end position="484"/>
    </location>
</feature>
<dbReference type="InterPro" id="IPR015009">
    <property type="entry name" value="Vinculin-bd_dom"/>
</dbReference>
<feature type="domain" description="Talin 1-like rod-segment" evidence="6">
    <location>
        <begin position="1179"/>
        <end position="1344"/>
    </location>
</feature>
<dbReference type="Gene3D" id="1.20.120.230">
    <property type="entry name" value="Alpha-catenin/vinculin-like"/>
    <property type="match status" value="4"/>
</dbReference>
<dbReference type="SUPFAM" id="SSF47220">
    <property type="entry name" value="alpha-catenin/vinculin-like"/>
    <property type="match status" value="4"/>
</dbReference>
<organism evidence="9 10">
    <name type="scientific">Hucho hucho</name>
    <name type="common">huchen</name>
    <dbReference type="NCBI Taxonomy" id="62062"/>
    <lineage>
        <taxon>Eukaryota</taxon>
        <taxon>Metazoa</taxon>
        <taxon>Chordata</taxon>
        <taxon>Craniata</taxon>
        <taxon>Vertebrata</taxon>
        <taxon>Euteleostomi</taxon>
        <taxon>Actinopterygii</taxon>
        <taxon>Neopterygii</taxon>
        <taxon>Teleostei</taxon>
        <taxon>Protacanthopterygii</taxon>
        <taxon>Salmoniformes</taxon>
        <taxon>Salmonidae</taxon>
        <taxon>Salmoninae</taxon>
        <taxon>Hucho</taxon>
    </lineage>
</organism>
<feature type="domain" description="Talin 1-like rod-segment" evidence="6">
    <location>
        <begin position="786"/>
        <end position="924"/>
    </location>
</feature>
<dbReference type="Pfam" id="PF21865">
    <property type="entry name" value="TLN1-like_RS"/>
    <property type="match status" value="3"/>
</dbReference>
<dbReference type="GO" id="GO:0005886">
    <property type="term" value="C:plasma membrane"/>
    <property type="evidence" value="ECO:0007669"/>
    <property type="project" value="TreeGrafter"/>
</dbReference>
<keyword evidence="2" id="KW-0963">Cytoplasm</keyword>
<evidence type="ECO:0000313" key="9">
    <source>
        <dbReference type="Ensembl" id="ENSHHUP00000058411.1"/>
    </source>
</evidence>
<evidence type="ECO:0000313" key="10">
    <source>
        <dbReference type="Proteomes" id="UP000314982"/>
    </source>
</evidence>
<dbReference type="GO" id="GO:0051015">
    <property type="term" value="F:actin filament binding"/>
    <property type="evidence" value="ECO:0007669"/>
    <property type="project" value="InterPro"/>
</dbReference>
<dbReference type="InterPro" id="IPR054082">
    <property type="entry name" value="Talin_IBS2B"/>
</dbReference>
<dbReference type="Proteomes" id="UP000314982">
    <property type="component" value="Unassembled WGS sequence"/>
</dbReference>
<accession>A0A4W5P1F8</accession>
<dbReference type="GO" id="GO:0005737">
    <property type="term" value="C:cytoplasm"/>
    <property type="evidence" value="ECO:0007669"/>
    <property type="project" value="UniProtKB-SubCell"/>
</dbReference>
<evidence type="ECO:0000259" key="6">
    <source>
        <dbReference type="Pfam" id="PF21865"/>
    </source>
</evidence>
<dbReference type="InterPro" id="IPR049108">
    <property type="entry name" value="Talin_R4"/>
</dbReference>
<feature type="domain" description="Talin central" evidence="4">
    <location>
        <begin position="66"/>
        <end position="227"/>
    </location>
</feature>
<evidence type="ECO:0000256" key="2">
    <source>
        <dbReference type="ARBA" id="ARBA00022490"/>
    </source>
</evidence>
<reference evidence="9" key="2">
    <citation type="submission" date="2025-08" db="UniProtKB">
        <authorList>
            <consortium name="Ensembl"/>
        </authorList>
    </citation>
    <scope>IDENTIFICATION</scope>
</reference>
<dbReference type="InterPro" id="IPR036476">
    <property type="entry name" value="Talin_cent_sf"/>
</dbReference>
<dbReference type="InterPro" id="IPR054060">
    <property type="entry name" value="TLN1-like_RS"/>
</dbReference>
<proteinExistence type="predicted"/>
<dbReference type="Pfam" id="PF08913">
    <property type="entry name" value="VBS"/>
    <property type="match status" value="1"/>
</dbReference>
<evidence type="ECO:0000256" key="1">
    <source>
        <dbReference type="ARBA" id="ARBA00004496"/>
    </source>
</evidence>
<dbReference type="Pfam" id="PF21896">
    <property type="entry name" value="Talin_IBS2B"/>
    <property type="match status" value="1"/>
</dbReference>
<dbReference type="Gene3D" id="1.20.1420.10">
    <property type="entry name" value="Talin, central domain"/>
    <property type="match status" value="5"/>
</dbReference>
<feature type="domain" description="Vinculin-binding site-containing" evidence="3">
    <location>
        <begin position="1054"/>
        <end position="1178"/>
    </location>
</feature>
<dbReference type="GO" id="GO:0001726">
    <property type="term" value="C:ruffle"/>
    <property type="evidence" value="ECO:0007669"/>
    <property type="project" value="InterPro"/>
</dbReference>
<dbReference type="GO" id="GO:0030036">
    <property type="term" value="P:actin cytoskeleton organization"/>
    <property type="evidence" value="ECO:0007669"/>
    <property type="project" value="TreeGrafter"/>
</dbReference>
<name>A0A4W5P1F8_9TELE</name>
<reference evidence="10" key="1">
    <citation type="submission" date="2018-06" db="EMBL/GenBank/DDBJ databases">
        <title>Genome assembly of Danube salmon.</title>
        <authorList>
            <person name="Macqueen D.J."/>
            <person name="Gundappa M.K."/>
        </authorList>
    </citation>
    <scope>NUCLEOTIDE SEQUENCE [LARGE SCALE GENOMIC DNA]</scope>
</reference>
<keyword evidence="10" id="KW-1185">Reference proteome</keyword>
<dbReference type="GO" id="GO:0005178">
    <property type="term" value="F:integrin binding"/>
    <property type="evidence" value="ECO:0007669"/>
    <property type="project" value="TreeGrafter"/>
</dbReference>
<dbReference type="InterPro" id="IPR057346">
    <property type="entry name" value="Talin1/2_VBS2"/>
</dbReference>
<feature type="domain" description="Talin IBS2B" evidence="7">
    <location>
        <begin position="619"/>
        <end position="780"/>
    </location>
</feature>